<name>A0ABM7Q822_9GAMM</name>
<proteinExistence type="predicted"/>
<sequence>MDGQIRIGEQSRPLSEASNDWINSQISGRQKDGPVCVQIQLTSPMVNVTLTTGACKGSVGGGGGRRAPNEQERELLDAWEARGLNATTFNHGKLVSFINSLR</sequence>
<organism evidence="1 2">
    <name type="scientific">Noviluteimonas caseinilytica</name>
    <dbReference type="NCBI Taxonomy" id="2675101"/>
    <lineage>
        <taxon>Bacteria</taxon>
        <taxon>Pseudomonadati</taxon>
        <taxon>Pseudomonadota</taxon>
        <taxon>Gammaproteobacteria</taxon>
        <taxon>Lysobacterales</taxon>
        <taxon>Lysobacteraceae</taxon>
        <taxon>Noviluteimonas</taxon>
    </lineage>
</organism>
<dbReference type="Proteomes" id="UP000681317">
    <property type="component" value="Chromosome"/>
</dbReference>
<reference evidence="1 2" key="1">
    <citation type="submission" date="2021-03" db="EMBL/GenBank/DDBJ databases">
        <title>Complete Genome Sequences of Two Lysobacter Strains Isolated from Sea Water (Lysobacter caseinilyticus) and Soil (Lysobacter helvus) in South Korea.</title>
        <authorList>
            <person name="Watanabe Y."/>
            <person name="Arakawa K."/>
        </authorList>
    </citation>
    <scope>NUCLEOTIDE SEQUENCE [LARGE SCALE GENOMIC DNA]</scope>
    <source>
        <strain evidence="1 2">KVB24</strain>
    </source>
</reference>
<gene>
    <name evidence="1" type="ORF">LYSCAS_25530</name>
</gene>
<keyword evidence="2" id="KW-1185">Reference proteome</keyword>
<evidence type="ECO:0000313" key="2">
    <source>
        <dbReference type="Proteomes" id="UP000681317"/>
    </source>
</evidence>
<accession>A0ABM7Q822</accession>
<dbReference type="EMBL" id="AP024545">
    <property type="protein sequence ID" value="BCT93529.1"/>
    <property type="molecule type" value="Genomic_DNA"/>
</dbReference>
<evidence type="ECO:0000313" key="1">
    <source>
        <dbReference type="EMBL" id="BCT93529.1"/>
    </source>
</evidence>
<protein>
    <submittedName>
        <fullName evidence="1">Uncharacterized protein</fullName>
    </submittedName>
</protein>
<dbReference type="RefSeq" id="WP_213434442.1">
    <property type="nucleotide sequence ID" value="NZ_AP024545.1"/>
</dbReference>